<dbReference type="InterPro" id="IPR051678">
    <property type="entry name" value="AGP_Transferase"/>
</dbReference>
<feature type="domain" description="Aminoglycoside phosphotransferase" evidence="2">
    <location>
        <begin position="162"/>
        <end position="395"/>
    </location>
</feature>
<evidence type="ECO:0000256" key="1">
    <source>
        <dbReference type="SAM" id="MobiDB-lite"/>
    </source>
</evidence>
<gene>
    <name evidence="3" type="ORF">DRE_04386</name>
</gene>
<organism evidence="3 4">
    <name type="scientific">Drechslerella stenobrocha 248</name>
    <dbReference type="NCBI Taxonomy" id="1043628"/>
    <lineage>
        <taxon>Eukaryota</taxon>
        <taxon>Fungi</taxon>
        <taxon>Dikarya</taxon>
        <taxon>Ascomycota</taxon>
        <taxon>Pezizomycotina</taxon>
        <taxon>Orbiliomycetes</taxon>
        <taxon>Orbiliales</taxon>
        <taxon>Orbiliaceae</taxon>
        <taxon>Drechslerella</taxon>
    </lineage>
</organism>
<evidence type="ECO:0000259" key="2">
    <source>
        <dbReference type="Pfam" id="PF01636"/>
    </source>
</evidence>
<dbReference type="PANTHER" id="PTHR21310">
    <property type="entry name" value="AMINOGLYCOSIDE PHOSPHOTRANSFERASE-RELATED-RELATED"/>
    <property type="match status" value="1"/>
</dbReference>
<evidence type="ECO:0000313" key="4">
    <source>
        <dbReference type="Proteomes" id="UP000024837"/>
    </source>
</evidence>
<dbReference type="EMBL" id="KI966418">
    <property type="protein sequence ID" value="EWC46443.1"/>
    <property type="molecule type" value="Genomic_DNA"/>
</dbReference>
<reference evidence="3 4" key="1">
    <citation type="submission" date="2013-05" db="EMBL/GenBank/DDBJ databases">
        <title>Drechslerella stenobrocha genome reveals carnivorous origination and mechanical trapping mechanism of predatory fungi.</title>
        <authorList>
            <person name="Liu X."/>
            <person name="Zhang W."/>
            <person name="Liu K."/>
        </authorList>
    </citation>
    <scope>NUCLEOTIDE SEQUENCE [LARGE SCALE GENOMIC DNA]</scope>
    <source>
        <strain evidence="3 4">248</strain>
    </source>
</reference>
<proteinExistence type="predicted"/>
<accession>W7I284</accession>
<protein>
    <recommendedName>
        <fullName evidence="2">Aminoglycoside phosphotransferase domain-containing protein</fullName>
    </recommendedName>
</protein>
<sequence>MEPHPTPDATLKGQQDETNSVLEELTREYKEAKIWAAANALPELTSFEIVTEWLNSVYTTPDRDITEGDSTPADSASITSTEYYGQESFRKYQPKLFKLLGGIVPPDINITTVSRMKGGANNRTASIGLDWPAGKRLKVNGKLLFEARNHDIEVVAVFRSSRRPVPGKHDAELIDNYAILTFLVANGLRVPTVLAFDSTPNNSLCVPYMLLHRIPGIRLEDAYPSLTQKQKERVAMLIARELLIYDGVECPKKGILKGANYCIPASISFQENRPPTFKMTITPFTTGRRRKLPINDRGSTHLLMRGMFNNWLVLCATADDLPVDVRSIYNYCFGRLLDALDIMHERGYFDQSTSEGIALYHPDFFPRNIIIGASCRRPDNMTFEVEGVIDWDGAMALPEVLRATPPSWLWEWMDEPQVTGIPLWEEWFGDSDELPASRFSYRLNPDERKIKEKFDQSVGKERAHIMYKIEYTWIRRLWKFALYGLPFESLQEVSRFQKFMENWELFVQETAHNFESDDIKEWKPVDPEVFKTIQQYHGAAGAQSSRTPTPYPSPCIFDPE</sequence>
<dbReference type="Proteomes" id="UP000024837">
    <property type="component" value="Unassembled WGS sequence"/>
</dbReference>
<feature type="region of interest" description="Disordered" evidence="1">
    <location>
        <begin position="539"/>
        <end position="560"/>
    </location>
</feature>
<dbReference type="AlphaFoldDB" id="W7I284"/>
<dbReference type="PANTHER" id="PTHR21310:SF56">
    <property type="entry name" value="AMINOGLYCOSIDE PHOSPHOTRANSFERASE DOMAIN-CONTAINING PROTEIN"/>
    <property type="match status" value="1"/>
</dbReference>
<name>W7I284_9PEZI</name>
<keyword evidence="4" id="KW-1185">Reference proteome</keyword>
<dbReference type="HOGENOM" id="CLU_496923_0_0_1"/>
<dbReference type="OrthoDB" id="10003767at2759"/>
<dbReference type="InterPro" id="IPR011009">
    <property type="entry name" value="Kinase-like_dom_sf"/>
</dbReference>
<dbReference type="InterPro" id="IPR002575">
    <property type="entry name" value="Aminoglycoside_PTrfase"/>
</dbReference>
<dbReference type="SUPFAM" id="SSF56112">
    <property type="entry name" value="Protein kinase-like (PK-like)"/>
    <property type="match status" value="1"/>
</dbReference>
<dbReference type="Pfam" id="PF01636">
    <property type="entry name" value="APH"/>
    <property type="match status" value="1"/>
</dbReference>
<evidence type="ECO:0000313" key="3">
    <source>
        <dbReference type="EMBL" id="EWC46443.1"/>
    </source>
</evidence>